<dbReference type="Pfam" id="PF13174">
    <property type="entry name" value="TPR_6"/>
    <property type="match status" value="2"/>
</dbReference>
<gene>
    <name evidence="3" type="ORF">EG240_08085</name>
</gene>
<dbReference type="EMBL" id="RQVQ01000015">
    <property type="protein sequence ID" value="RRJ90640.1"/>
    <property type="molecule type" value="Genomic_DNA"/>
</dbReference>
<proteinExistence type="predicted"/>
<dbReference type="PROSITE" id="PS50005">
    <property type="entry name" value="TPR"/>
    <property type="match status" value="1"/>
</dbReference>
<evidence type="ECO:0000256" key="1">
    <source>
        <dbReference type="PROSITE-ProRule" id="PRU00339"/>
    </source>
</evidence>
<keyword evidence="2" id="KW-1133">Transmembrane helix</keyword>
<evidence type="ECO:0000313" key="4">
    <source>
        <dbReference type="Proteomes" id="UP000275719"/>
    </source>
</evidence>
<dbReference type="Gene3D" id="1.25.40.10">
    <property type="entry name" value="Tetratricopeptide repeat domain"/>
    <property type="match status" value="1"/>
</dbReference>
<comment type="caution">
    <text evidence="3">The sequence shown here is derived from an EMBL/GenBank/DDBJ whole genome shotgun (WGS) entry which is preliminary data.</text>
</comment>
<accession>A0A3P3W6M7</accession>
<keyword evidence="2" id="KW-0812">Transmembrane</keyword>
<evidence type="ECO:0000313" key="3">
    <source>
        <dbReference type="EMBL" id="RRJ90640.1"/>
    </source>
</evidence>
<dbReference type="Proteomes" id="UP000275719">
    <property type="component" value="Unassembled WGS sequence"/>
</dbReference>
<dbReference type="AlphaFoldDB" id="A0A3P3W6M7"/>
<dbReference type="InterPro" id="IPR011990">
    <property type="entry name" value="TPR-like_helical_dom_sf"/>
</dbReference>
<dbReference type="SUPFAM" id="SSF48452">
    <property type="entry name" value="TPR-like"/>
    <property type="match status" value="1"/>
</dbReference>
<dbReference type="Pfam" id="PF13181">
    <property type="entry name" value="TPR_8"/>
    <property type="match status" value="1"/>
</dbReference>
<name>A0A3P3W6M7_9FLAO</name>
<keyword evidence="2" id="KW-0472">Membrane</keyword>
<keyword evidence="1" id="KW-0802">TPR repeat</keyword>
<evidence type="ECO:0000256" key="2">
    <source>
        <dbReference type="SAM" id="Phobius"/>
    </source>
</evidence>
<sequence length="258" mass="28723">MATYNKRGYKAPKPEEEADETVTAQYINDKDSETAEVFDTLDTTASKMGTWFTRNQKFIFGGIFVLAVATVGYLGYNHFIMEPNEEEAANEMFQAQQYFDQAVNGQDTDSLYNLALNGAEGKMGFLKIAENYSGTKAASISSYYAGMAYLNTGKFKEAIGQLEKFQSDDLILKATSLGAIGDAFSELNQPNEALEYYLKAANHNKNEFTTPRFSYKAGLVALQLGKKEEAFKLFTLVKEEYKSSPEAANVDYYLGMSL</sequence>
<feature type="transmembrane region" description="Helical" evidence="2">
    <location>
        <begin position="58"/>
        <end position="76"/>
    </location>
</feature>
<dbReference type="InterPro" id="IPR019734">
    <property type="entry name" value="TPR_rpt"/>
</dbReference>
<protein>
    <submittedName>
        <fullName evidence="3">Uncharacterized protein</fullName>
    </submittedName>
</protein>
<dbReference type="OrthoDB" id="9808622at2"/>
<organism evidence="3 4">
    <name type="scientific">Paenimyroides tangerinum</name>
    <dbReference type="NCBI Taxonomy" id="2488728"/>
    <lineage>
        <taxon>Bacteria</taxon>
        <taxon>Pseudomonadati</taxon>
        <taxon>Bacteroidota</taxon>
        <taxon>Flavobacteriia</taxon>
        <taxon>Flavobacteriales</taxon>
        <taxon>Flavobacteriaceae</taxon>
        <taxon>Paenimyroides</taxon>
    </lineage>
</organism>
<reference evidence="3 4" key="1">
    <citation type="submission" date="2018-11" db="EMBL/GenBank/DDBJ databases">
        <title>Flavobacterium sp. nov., YIM 102701-2 draft genome.</title>
        <authorList>
            <person name="Li G."/>
            <person name="Jiang Y."/>
        </authorList>
    </citation>
    <scope>NUCLEOTIDE SEQUENCE [LARGE SCALE GENOMIC DNA]</scope>
    <source>
        <strain evidence="3 4">YIM 102701-2</strain>
    </source>
</reference>
<dbReference type="RefSeq" id="WP_125018884.1">
    <property type="nucleotide sequence ID" value="NZ_RQVQ01000015.1"/>
</dbReference>
<feature type="repeat" description="TPR" evidence="1">
    <location>
        <begin position="174"/>
        <end position="207"/>
    </location>
</feature>
<keyword evidence="4" id="KW-1185">Reference proteome</keyword>